<name>A0A6J5LSU6_9CAUD</name>
<dbReference type="InterPro" id="IPR044925">
    <property type="entry name" value="His-Me_finger_sf"/>
</dbReference>
<dbReference type="Gene3D" id="3.90.75.20">
    <property type="match status" value="1"/>
</dbReference>
<sequence length="168" mass="18833">MKSEIHLIEAAINGLCYNPETGAITKEMGYVTRYGYRVIHFHNKGTIPAHRLAWFMHYGVWPDGEVDHIDGDRANNAIANLRCVSKSLNQRNRAVGVNNSTGFLGVYLNKASGKYVAQWVGPNGRRRKGGFETAQAAFDHRLKQTDGLGYVNDRALRGNEFNDIYCKS</sequence>
<evidence type="ECO:0000259" key="1">
    <source>
        <dbReference type="Pfam" id="PF13392"/>
    </source>
</evidence>
<feature type="domain" description="HNH nuclease" evidence="1">
    <location>
        <begin position="49"/>
        <end position="91"/>
    </location>
</feature>
<dbReference type="InterPro" id="IPR003615">
    <property type="entry name" value="HNH_nuc"/>
</dbReference>
<gene>
    <name evidence="2" type="ORF">UFOVP317_36</name>
</gene>
<dbReference type="EMBL" id="LR796339">
    <property type="protein sequence ID" value="CAB4137445.1"/>
    <property type="molecule type" value="Genomic_DNA"/>
</dbReference>
<protein>
    <submittedName>
        <fullName evidence="2">HNH nuclease</fullName>
    </submittedName>
</protein>
<dbReference type="Pfam" id="PF13392">
    <property type="entry name" value="HNH_3"/>
    <property type="match status" value="1"/>
</dbReference>
<evidence type="ECO:0000313" key="2">
    <source>
        <dbReference type="EMBL" id="CAB4137445.1"/>
    </source>
</evidence>
<reference evidence="2" key="1">
    <citation type="submission" date="2020-04" db="EMBL/GenBank/DDBJ databases">
        <authorList>
            <person name="Chiriac C."/>
            <person name="Salcher M."/>
            <person name="Ghai R."/>
            <person name="Kavagutti S V."/>
        </authorList>
    </citation>
    <scope>NUCLEOTIDE SEQUENCE</scope>
</reference>
<dbReference type="SUPFAM" id="SSF54060">
    <property type="entry name" value="His-Me finger endonucleases"/>
    <property type="match status" value="1"/>
</dbReference>
<proteinExistence type="predicted"/>
<organism evidence="2">
    <name type="scientific">uncultured Caudovirales phage</name>
    <dbReference type="NCBI Taxonomy" id="2100421"/>
    <lineage>
        <taxon>Viruses</taxon>
        <taxon>Duplodnaviria</taxon>
        <taxon>Heunggongvirae</taxon>
        <taxon>Uroviricota</taxon>
        <taxon>Caudoviricetes</taxon>
        <taxon>Peduoviridae</taxon>
        <taxon>Maltschvirus</taxon>
        <taxon>Maltschvirus maltsch</taxon>
    </lineage>
</organism>
<accession>A0A6J5LSU6</accession>